<dbReference type="InterPro" id="IPR000719">
    <property type="entry name" value="Prot_kinase_dom"/>
</dbReference>
<sequence length="402" mass="46050">MVGPWRIGRTVGEGSSGRVKLAKHKVTGQYAAVKIVPKPRRQNQEKADKMLLGIEREIVIMKLIEHPNVLRLLDVWETGSELYLIMEYVEGGELFDYLVRKKRLHADEARHYFQQIISGVDYCHRFNICHRDLKPENLLLDSEKNIKIADFGMAALEREGKLLETSCGSPHYASPEIVAGSTYHGSSSDIWSCGIILYALLTGVLPFDHSDIRTLLALVKRGEYYMPPELPTDAQDLLRRMLVVDPERRLKMEDIRAHPWVTRQAPRLIYGQEPPPPPDVRQIARPVGNRDEIDPEILTNLKTLWQGADEGEIVQELLSPKCVPSPSPLLSSRRTRPDPFPVFLAHSKTWEKVFYCLLYRYRTRNLENFNMEEEEIRKPRRTAGASSRFSLSPRLILAANHA</sequence>
<dbReference type="SUPFAM" id="SSF56112">
    <property type="entry name" value="Protein kinase-like (PK-like)"/>
    <property type="match status" value="1"/>
</dbReference>
<evidence type="ECO:0000256" key="13">
    <source>
        <dbReference type="RuleBase" id="RU000304"/>
    </source>
</evidence>
<evidence type="ECO:0000313" key="16">
    <source>
        <dbReference type="Proteomes" id="UP000053890"/>
    </source>
</evidence>
<comment type="subcellular location">
    <subcellularLocation>
        <location evidence="1">Bud neck</location>
    </subcellularLocation>
</comment>
<keyword evidence="8" id="KW-0418">Kinase</keyword>
<dbReference type="InterPro" id="IPR008271">
    <property type="entry name" value="Ser/Thr_kinase_AS"/>
</dbReference>
<feature type="domain" description="Protein kinase" evidence="14">
    <location>
        <begin position="5"/>
        <end position="261"/>
    </location>
</feature>
<evidence type="ECO:0000256" key="4">
    <source>
        <dbReference type="ARBA" id="ARBA00022527"/>
    </source>
</evidence>
<keyword evidence="16" id="KW-1185">Reference proteome</keyword>
<comment type="catalytic activity">
    <reaction evidence="11">
        <text>L-seryl-[protein] + ATP = O-phospho-L-seryl-[protein] + ADP + H(+)</text>
        <dbReference type="Rhea" id="RHEA:17989"/>
        <dbReference type="Rhea" id="RHEA-COMP:9863"/>
        <dbReference type="Rhea" id="RHEA-COMP:11604"/>
        <dbReference type="ChEBI" id="CHEBI:15378"/>
        <dbReference type="ChEBI" id="CHEBI:29999"/>
        <dbReference type="ChEBI" id="CHEBI:30616"/>
        <dbReference type="ChEBI" id="CHEBI:83421"/>
        <dbReference type="ChEBI" id="CHEBI:456216"/>
        <dbReference type="EC" id="2.7.11.1"/>
    </reaction>
</comment>
<dbReference type="RefSeq" id="XP_018271212.1">
    <property type="nucleotide sequence ID" value="XM_018412194.1"/>
</dbReference>
<dbReference type="OrthoDB" id="193931at2759"/>
<dbReference type="STRING" id="578459.A0A194S351"/>
<dbReference type="GO" id="GO:0005940">
    <property type="term" value="C:septin ring"/>
    <property type="evidence" value="ECO:0007669"/>
    <property type="project" value="UniProtKB-ARBA"/>
</dbReference>
<dbReference type="PANTHER" id="PTHR24346:SF110">
    <property type="entry name" value="NON-SPECIFIC SERINE_THREONINE PROTEIN KINASE"/>
    <property type="match status" value="1"/>
</dbReference>
<evidence type="ECO:0000256" key="3">
    <source>
        <dbReference type="ARBA" id="ARBA00012513"/>
    </source>
</evidence>
<evidence type="ECO:0000256" key="1">
    <source>
        <dbReference type="ARBA" id="ARBA00004266"/>
    </source>
</evidence>
<dbReference type="Proteomes" id="UP000053890">
    <property type="component" value="Unassembled WGS sequence"/>
</dbReference>
<gene>
    <name evidence="15" type="ORF">RHOBADRAFT_14281</name>
</gene>
<keyword evidence="7 12" id="KW-0547">Nucleotide-binding</keyword>
<dbReference type="FunFam" id="1.10.510.10:FF:000394">
    <property type="entry name" value="Serine/threonine-protein kinase HSL1"/>
    <property type="match status" value="1"/>
</dbReference>
<dbReference type="Gene3D" id="1.10.510.10">
    <property type="entry name" value="Transferase(Phosphotransferase) domain 1"/>
    <property type="match status" value="1"/>
</dbReference>
<dbReference type="Pfam" id="PF00069">
    <property type="entry name" value="Pkinase"/>
    <property type="match status" value="1"/>
</dbReference>
<dbReference type="SMART" id="SM00220">
    <property type="entry name" value="S_TKc"/>
    <property type="match status" value="1"/>
</dbReference>
<evidence type="ECO:0000256" key="5">
    <source>
        <dbReference type="ARBA" id="ARBA00022553"/>
    </source>
</evidence>
<keyword evidence="9 12" id="KW-0067">ATP-binding</keyword>
<reference evidence="15 16" key="1">
    <citation type="journal article" date="2015" name="Front. Microbiol.">
        <title>Genome sequence of the plant growth promoting endophytic yeast Rhodotorula graminis WP1.</title>
        <authorList>
            <person name="Firrincieli A."/>
            <person name="Otillar R."/>
            <person name="Salamov A."/>
            <person name="Schmutz J."/>
            <person name="Khan Z."/>
            <person name="Redman R.S."/>
            <person name="Fleck N.D."/>
            <person name="Lindquist E."/>
            <person name="Grigoriev I.V."/>
            <person name="Doty S.L."/>
        </authorList>
    </citation>
    <scope>NUCLEOTIDE SEQUENCE [LARGE SCALE GENOMIC DNA]</scope>
    <source>
        <strain evidence="15 16">WP1</strain>
    </source>
</reference>
<evidence type="ECO:0000256" key="10">
    <source>
        <dbReference type="ARBA" id="ARBA00047899"/>
    </source>
</evidence>
<dbReference type="CDD" id="cd14081">
    <property type="entry name" value="STKc_BRSK1_2"/>
    <property type="match status" value="1"/>
</dbReference>
<dbReference type="AlphaFoldDB" id="A0A194S351"/>
<organism evidence="15 16">
    <name type="scientific">Rhodotorula graminis (strain WP1)</name>
    <dbReference type="NCBI Taxonomy" id="578459"/>
    <lineage>
        <taxon>Eukaryota</taxon>
        <taxon>Fungi</taxon>
        <taxon>Dikarya</taxon>
        <taxon>Basidiomycota</taxon>
        <taxon>Pucciniomycotina</taxon>
        <taxon>Microbotryomycetes</taxon>
        <taxon>Sporidiobolales</taxon>
        <taxon>Sporidiobolaceae</taxon>
        <taxon>Rhodotorula</taxon>
    </lineage>
</organism>
<evidence type="ECO:0000259" key="14">
    <source>
        <dbReference type="PROSITE" id="PS50011"/>
    </source>
</evidence>
<dbReference type="GO" id="GO:0005935">
    <property type="term" value="C:cellular bud neck"/>
    <property type="evidence" value="ECO:0007669"/>
    <property type="project" value="UniProtKB-SubCell"/>
</dbReference>
<dbReference type="GeneID" id="28972643"/>
<protein>
    <recommendedName>
        <fullName evidence="3">non-specific serine/threonine protein kinase</fullName>
        <ecNumber evidence="3">2.7.11.1</ecNumber>
    </recommendedName>
</protein>
<evidence type="ECO:0000313" key="15">
    <source>
        <dbReference type="EMBL" id="KPV75163.1"/>
    </source>
</evidence>
<dbReference type="FunFam" id="3.30.200.20:FF:000003">
    <property type="entry name" value="Non-specific serine/threonine protein kinase"/>
    <property type="match status" value="1"/>
</dbReference>
<dbReference type="PANTHER" id="PTHR24346">
    <property type="entry name" value="MAP/MICROTUBULE AFFINITY-REGULATING KINASE"/>
    <property type="match status" value="1"/>
</dbReference>
<evidence type="ECO:0000256" key="6">
    <source>
        <dbReference type="ARBA" id="ARBA00022679"/>
    </source>
</evidence>
<dbReference type="EC" id="2.7.11.1" evidence="3"/>
<evidence type="ECO:0000256" key="2">
    <source>
        <dbReference type="ARBA" id="ARBA00010791"/>
    </source>
</evidence>
<evidence type="ECO:0000256" key="9">
    <source>
        <dbReference type="ARBA" id="ARBA00022840"/>
    </source>
</evidence>
<keyword evidence="6" id="KW-0808">Transferase</keyword>
<feature type="binding site" evidence="12">
    <location>
        <position position="34"/>
    </location>
    <ligand>
        <name>ATP</name>
        <dbReference type="ChEBI" id="CHEBI:30616"/>
    </ligand>
</feature>
<dbReference type="EMBL" id="KQ474078">
    <property type="protein sequence ID" value="KPV75163.1"/>
    <property type="molecule type" value="Genomic_DNA"/>
</dbReference>
<dbReference type="InterPro" id="IPR017441">
    <property type="entry name" value="Protein_kinase_ATP_BS"/>
</dbReference>
<comment type="catalytic activity">
    <reaction evidence="10">
        <text>L-threonyl-[protein] + ATP = O-phospho-L-threonyl-[protein] + ADP + H(+)</text>
        <dbReference type="Rhea" id="RHEA:46608"/>
        <dbReference type="Rhea" id="RHEA-COMP:11060"/>
        <dbReference type="Rhea" id="RHEA-COMP:11605"/>
        <dbReference type="ChEBI" id="CHEBI:15378"/>
        <dbReference type="ChEBI" id="CHEBI:30013"/>
        <dbReference type="ChEBI" id="CHEBI:30616"/>
        <dbReference type="ChEBI" id="CHEBI:61977"/>
        <dbReference type="ChEBI" id="CHEBI:456216"/>
        <dbReference type="EC" id="2.7.11.1"/>
    </reaction>
</comment>
<dbReference type="OMA" id="WHESSKA"/>
<proteinExistence type="inferred from homology"/>
<keyword evidence="4 13" id="KW-0723">Serine/threonine-protein kinase</keyword>
<evidence type="ECO:0000256" key="12">
    <source>
        <dbReference type="PROSITE-ProRule" id="PRU10141"/>
    </source>
</evidence>
<dbReference type="PROSITE" id="PS50011">
    <property type="entry name" value="PROTEIN_KINASE_DOM"/>
    <property type="match status" value="1"/>
</dbReference>
<accession>A0A194S351</accession>
<evidence type="ECO:0000256" key="11">
    <source>
        <dbReference type="ARBA" id="ARBA00048679"/>
    </source>
</evidence>
<dbReference type="GO" id="GO:0035556">
    <property type="term" value="P:intracellular signal transduction"/>
    <property type="evidence" value="ECO:0007669"/>
    <property type="project" value="TreeGrafter"/>
</dbReference>
<evidence type="ECO:0000256" key="7">
    <source>
        <dbReference type="ARBA" id="ARBA00022741"/>
    </source>
</evidence>
<keyword evidence="5" id="KW-0597">Phosphoprotein</keyword>
<name>A0A194S351_RHOGW</name>
<dbReference type="GO" id="GO:0004674">
    <property type="term" value="F:protein serine/threonine kinase activity"/>
    <property type="evidence" value="ECO:0007669"/>
    <property type="project" value="UniProtKB-KW"/>
</dbReference>
<dbReference type="PROSITE" id="PS00107">
    <property type="entry name" value="PROTEIN_KINASE_ATP"/>
    <property type="match status" value="1"/>
</dbReference>
<evidence type="ECO:0000256" key="8">
    <source>
        <dbReference type="ARBA" id="ARBA00022777"/>
    </source>
</evidence>
<dbReference type="GO" id="GO:0005524">
    <property type="term" value="F:ATP binding"/>
    <property type="evidence" value="ECO:0007669"/>
    <property type="project" value="UniProtKB-UniRule"/>
</dbReference>
<dbReference type="InterPro" id="IPR011009">
    <property type="entry name" value="Kinase-like_dom_sf"/>
</dbReference>
<dbReference type="PROSITE" id="PS00108">
    <property type="entry name" value="PROTEIN_KINASE_ST"/>
    <property type="match status" value="1"/>
</dbReference>
<comment type="similarity">
    <text evidence="2">Belongs to the protein kinase superfamily. CAMK Ser/Thr protein kinase family. NIM1 subfamily.</text>
</comment>